<name>A0A402CSG4_9BACT</name>
<evidence type="ECO:0000313" key="1">
    <source>
        <dbReference type="EMBL" id="BDI31087.1"/>
    </source>
</evidence>
<reference evidence="1 2" key="1">
    <citation type="journal article" date="2019" name="Int. J. Syst. Evol. Microbiol.">
        <title>Capsulimonas corticalis gen. nov., sp. nov., an aerobic capsulated bacterium, of a novel bacterial order, Capsulimonadales ord. nov., of the class Armatimonadia of the phylum Armatimonadetes.</title>
        <authorList>
            <person name="Li J."/>
            <person name="Kudo C."/>
            <person name="Tonouchi A."/>
        </authorList>
    </citation>
    <scope>NUCLEOTIDE SEQUENCE [LARGE SCALE GENOMIC DNA]</scope>
    <source>
        <strain evidence="1 2">AX-7</strain>
    </source>
</reference>
<dbReference type="OrthoDB" id="116741at2"/>
<proteinExistence type="predicted"/>
<dbReference type="AlphaFoldDB" id="A0A402CSG4"/>
<evidence type="ECO:0000313" key="2">
    <source>
        <dbReference type="Proteomes" id="UP000287394"/>
    </source>
</evidence>
<organism evidence="1 2">
    <name type="scientific">Capsulimonas corticalis</name>
    <dbReference type="NCBI Taxonomy" id="2219043"/>
    <lineage>
        <taxon>Bacteria</taxon>
        <taxon>Bacillati</taxon>
        <taxon>Armatimonadota</taxon>
        <taxon>Armatimonadia</taxon>
        <taxon>Capsulimonadales</taxon>
        <taxon>Capsulimonadaceae</taxon>
        <taxon>Capsulimonas</taxon>
    </lineage>
</organism>
<accession>A0A402CSG4</accession>
<dbReference type="KEGG" id="ccot:CCAX7_31380"/>
<protein>
    <submittedName>
        <fullName evidence="1">Uncharacterized protein</fullName>
    </submittedName>
</protein>
<gene>
    <name evidence="1" type="ORF">CCAX7_31380</name>
</gene>
<dbReference type="EMBL" id="AP025739">
    <property type="protein sequence ID" value="BDI31087.1"/>
    <property type="molecule type" value="Genomic_DNA"/>
</dbReference>
<keyword evidence="2" id="KW-1185">Reference proteome</keyword>
<dbReference type="Proteomes" id="UP000287394">
    <property type="component" value="Chromosome"/>
</dbReference>
<sequence length="153" mass="17025">MPETAAPAVPVAPVLVQSPLTVIMTIKSPEDYEALNATLQGFNAMPPDQNPVIQALNSVGTVHFARFVFLDNNTKLGIITTFDGSFEKYIRDFAEKLGPIFDMIHVHMIDSPPLPVKEHPDEFLQYVRDHDVTPVAFYSAYPSLTVLDIKNLQ</sequence>
<dbReference type="RefSeq" id="WP_119320342.1">
    <property type="nucleotide sequence ID" value="NZ_AP025739.1"/>
</dbReference>